<evidence type="ECO:0000256" key="1">
    <source>
        <dbReference type="SAM" id="Coils"/>
    </source>
</evidence>
<dbReference type="RefSeq" id="WP_158100581.1">
    <property type="nucleotide sequence ID" value="NZ_BMDX01000013.1"/>
</dbReference>
<dbReference type="InterPro" id="IPR010653">
    <property type="entry name" value="NlpB/DapX"/>
</dbReference>
<dbReference type="EMBL" id="BMDX01000013">
    <property type="protein sequence ID" value="GGA82216.1"/>
    <property type="molecule type" value="Genomic_DNA"/>
</dbReference>
<evidence type="ECO:0000313" key="2">
    <source>
        <dbReference type="EMBL" id="GGA82216.1"/>
    </source>
</evidence>
<dbReference type="Proteomes" id="UP000619743">
    <property type="component" value="Unassembled WGS sequence"/>
</dbReference>
<keyword evidence="1" id="KW-0175">Coiled coil</keyword>
<organism evidence="2 3">
    <name type="scientific">Neiella marina</name>
    <dbReference type="NCBI Taxonomy" id="508461"/>
    <lineage>
        <taxon>Bacteria</taxon>
        <taxon>Pseudomonadati</taxon>
        <taxon>Pseudomonadota</taxon>
        <taxon>Gammaproteobacteria</taxon>
        <taxon>Alteromonadales</taxon>
        <taxon>Echinimonadaceae</taxon>
        <taxon>Neiella</taxon>
    </lineage>
</organism>
<protein>
    <submittedName>
        <fullName evidence="2">Outer membrane protein assembly factor BamC</fullName>
    </submittedName>
</protein>
<comment type="caution">
    <text evidence="2">The sequence shown here is derived from an EMBL/GenBank/DDBJ whole genome shotgun (WGS) entry which is preliminary data.</text>
</comment>
<feature type="coiled-coil region" evidence="1">
    <location>
        <begin position="221"/>
        <end position="248"/>
    </location>
</feature>
<dbReference type="AlphaFoldDB" id="A0A8J2XPV6"/>
<evidence type="ECO:0000313" key="3">
    <source>
        <dbReference type="Proteomes" id="UP000619743"/>
    </source>
</evidence>
<dbReference type="Gene3D" id="3.30.310.170">
    <property type="entry name" value="Outer membrane protein assembly factor BamC"/>
    <property type="match status" value="1"/>
</dbReference>
<dbReference type="InterPro" id="IPR042268">
    <property type="entry name" value="BamC_C"/>
</dbReference>
<name>A0A8J2XPV6_9GAMM</name>
<accession>A0A8J2XPV6</accession>
<dbReference type="PROSITE" id="PS51257">
    <property type="entry name" value="PROKAR_LIPOPROTEIN"/>
    <property type="match status" value="1"/>
</dbReference>
<gene>
    <name evidence="2" type="primary">bamC</name>
    <name evidence="2" type="ORF">GCM10011369_25240</name>
</gene>
<sequence length="372" mass="41965">MNKLVFGAVAAGVVLAGCTGNDYRARSDFEYLEEKSHPEFQVPGDLTAPPKRADYYIPPVQESEETAVGADLAISAPIQVLTLVDGSLRPQGDERRASIEFDITSTDGDNPVDGIWNSLWGLIQQRGIAARFWDKEGGILVTDWFVAHRDEDPNYFFGLEDYFMDRRGDLEVRARYAFNLEVGRTGRTAKLSAAMVGFERYFDSKLERNKPTQVERDNFTVNVLNGVVKQYQQDMQLLRQEKSLEQQRAMALSLQVDQKGLASIVAAVPFDQAWKNAESLLEAAGFIVEDKDRTQATYFVNVPSNWSFRKLFVTDDEDGLGIESGDYKLFFGDRGQTTSISIFNDDNKPLNEQEVTKAYHSMREALERMTTN</sequence>
<dbReference type="OrthoDB" id="5598420at2"/>
<keyword evidence="3" id="KW-1185">Reference proteome</keyword>
<proteinExistence type="predicted"/>
<reference evidence="3" key="1">
    <citation type="journal article" date="2019" name="Int. J. Syst. Evol. Microbiol.">
        <title>The Global Catalogue of Microorganisms (GCM) 10K type strain sequencing project: providing services to taxonomists for standard genome sequencing and annotation.</title>
        <authorList>
            <consortium name="The Broad Institute Genomics Platform"/>
            <consortium name="The Broad Institute Genome Sequencing Center for Infectious Disease"/>
            <person name="Wu L."/>
            <person name="Ma J."/>
        </authorList>
    </citation>
    <scope>NUCLEOTIDE SEQUENCE [LARGE SCALE GENOMIC DNA]</scope>
    <source>
        <strain evidence="3">CGMCC 1.10130</strain>
    </source>
</reference>
<dbReference type="Gene3D" id="3.30.530.50">
    <property type="match status" value="1"/>
</dbReference>
<dbReference type="Pfam" id="PF06804">
    <property type="entry name" value="Lipoprotein_18"/>
    <property type="match status" value="1"/>
</dbReference>